<dbReference type="InterPro" id="IPR021027">
    <property type="entry name" value="Transposase_put_HTH"/>
</dbReference>
<keyword evidence="2" id="KW-0862">Zinc</keyword>
<dbReference type="GO" id="GO:0004519">
    <property type="term" value="F:endonuclease activity"/>
    <property type="evidence" value="ECO:0007669"/>
    <property type="project" value="UniProtKB-KW"/>
</dbReference>
<name>A0ABV5ATV0_9BACL</name>
<reference evidence="6 7" key="1">
    <citation type="submission" date="2024-09" db="EMBL/GenBank/DDBJ databases">
        <title>Paenibacillus zeirhizospherea sp. nov., isolated from surface of the maize (Zea mays) roots in a horticulture field, Hungary.</title>
        <authorList>
            <person name="Marton D."/>
            <person name="Farkas M."/>
            <person name="Bedics A."/>
            <person name="Toth E."/>
            <person name="Tancsics A."/>
            <person name="Boka K."/>
            <person name="Maroti G."/>
            <person name="Kriszt B."/>
            <person name="Cserhati M."/>
        </authorList>
    </citation>
    <scope>NUCLEOTIDE SEQUENCE [LARGE SCALE GENOMIC DNA]</scope>
    <source>
        <strain evidence="6 7">KCTC 33519</strain>
    </source>
</reference>
<evidence type="ECO:0000313" key="7">
    <source>
        <dbReference type="Proteomes" id="UP001580346"/>
    </source>
</evidence>
<proteinExistence type="predicted"/>
<evidence type="ECO:0000259" key="4">
    <source>
        <dbReference type="Pfam" id="PF07282"/>
    </source>
</evidence>
<feature type="domain" description="Cas12f1-like TNB" evidence="4">
    <location>
        <begin position="143"/>
        <end position="202"/>
    </location>
</feature>
<keyword evidence="1" id="KW-0479">Metal-binding</keyword>
<gene>
    <name evidence="6" type="ORF">ACE41H_12770</name>
</gene>
<dbReference type="Pfam" id="PF12323">
    <property type="entry name" value="HTH_OrfB_IS605"/>
    <property type="match status" value="1"/>
</dbReference>
<keyword evidence="3" id="KW-0238">DNA-binding</keyword>
<evidence type="ECO:0000256" key="2">
    <source>
        <dbReference type="ARBA" id="ARBA00022833"/>
    </source>
</evidence>
<evidence type="ECO:0000259" key="5">
    <source>
        <dbReference type="Pfam" id="PF12323"/>
    </source>
</evidence>
<dbReference type="RefSeq" id="WP_375355644.1">
    <property type="nucleotide sequence ID" value="NZ_JBHHMI010000009.1"/>
</dbReference>
<keyword evidence="6" id="KW-0255">Endonuclease</keyword>
<organism evidence="6 7">
    <name type="scientific">Paenibacillus enshidis</name>
    <dbReference type="NCBI Taxonomy" id="1458439"/>
    <lineage>
        <taxon>Bacteria</taxon>
        <taxon>Bacillati</taxon>
        <taxon>Bacillota</taxon>
        <taxon>Bacilli</taxon>
        <taxon>Bacillales</taxon>
        <taxon>Paenibacillaceae</taxon>
        <taxon>Paenibacillus</taxon>
    </lineage>
</organism>
<keyword evidence="6" id="KW-0378">Hydrolase</keyword>
<dbReference type="InterPro" id="IPR010095">
    <property type="entry name" value="Cas12f1-like_TNB"/>
</dbReference>
<sequence length="214" mass="25001">MQITYQFRLYPTPEQEERMIRTLILCRKLYNRAKEQRDTVYNQEGKTVTYAMQQNELPAFKKEFPEYKEVHSQVLQDCLRRLDDAYQRFFRGDAGFPHYKSADRYLSFTYPQPGAVSKAVEQLKVKNMIRNRRLSKSISDAGWRRFITYLSYKAARQGKRLVQVPAHGTSQTCICGAEVPKTLAIRLHECKACGLVQDRDIVRPRSFCSGLWAS</sequence>
<evidence type="ECO:0000256" key="1">
    <source>
        <dbReference type="ARBA" id="ARBA00022723"/>
    </source>
</evidence>
<dbReference type="Pfam" id="PF07282">
    <property type="entry name" value="Cas12f1-like_TNB"/>
    <property type="match status" value="1"/>
</dbReference>
<feature type="domain" description="Transposase putative helix-turn-helix" evidence="5">
    <location>
        <begin position="1"/>
        <end position="46"/>
    </location>
</feature>
<evidence type="ECO:0000256" key="3">
    <source>
        <dbReference type="ARBA" id="ARBA00023125"/>
    </source>
</evidence>
<accession>A0ABV5ATV0</accession>
<dbReference type="EMBL" id="JBHHMI010000009">
    <property type="protein sequence ID" value="MFB5267648.1"/>
    <property type="molecule type" value="Genomic_DNA"/>
</dbReference>
<keyword evidence="6" id="KW-0540">Nuclease</keyword>
<protein>
    <submittedName>
        <fullName evidence="6">RNA-guided endonuclease InsQ/TnpB family protein</fullName>
    </submittedName>
</protein>
<comment type="caution">
    <text evidence="6">The sequence shown here is derived from an EMBL/GenBank/DDBJ whole genome shotgun (WGS) entry which is preliminary data.</text>
</comment>
<dbReference type="Proteomes" id="UP001580346">
    <property type="component" value="Unassembled WGS sequence"/>
</dbReference>
<keyword evidence="7" id="KW-1185">Reference proteome</keyword>
<evidence type="ECO:0000313" key="6">
    <source>
        <dbReference type="EMBL" id="MFB5267648.1"/>
    </source>
</evidence>